<keyword evidence="9" id="KW-1185">Reference proteome</keyword>
<dbReference type="SMART" id="SM00448">
    <property type="entry name" value="REC"/>
    <property type="match status" value="1"/>
</dbReference>
<feature type="domain" description="Response regulatory" evidence="6">
    <location>
        <begin position="385"/>
        <end position="499"/>
    </location>
</feature>
<dbReference type="InterPro" id="IPR001789">
    <property type="entry name" value="Sig_transdc_resp-reg_receiver"/>
</dbReference>
<dbReference type="PROSITE" id="PS50113">
    <property type="entry name" value="PAC"/>
    <property type="match status" value="1"/>
</dbReference>
<evidence type="ECO:0000259" key="7">
    <source>
        <dbReference type="PROSITE" id="PS50113"/>
    </source>
</evidence>
<evidence type="ECO:0000256" key="4">
    <source>
        <dbReference type="PROSITE-ProRule" id="PRU00169"/>
    </source>
</evidence>
<dbReference type="Gene3D" id="3.40.50.2300">
    <property type="match status" value="1"/>
</dbReference>
<dbReference type="Gene3D" id="2.10.70.100">
    <property type="match status" value="1"/>
</dbReference>
<dbReference type="AlphaFoldDB" id="A0A0F3KUC1"/>
<evidence type="ECO:0000259" key="5">
    <source>
        <dbReference type="PROSITE" id="PS50109"/>
    </source>
</evidence>
<dbReference type="SUPFAM" id="SSF47384">
    <property type="entry name" value="Homodimeric domain of signal transducing histidine kinase"/>
    <property type="match status" value="1"/>
</dbReference>
<dbReference type="SUPFAM" id="SSF55785">
    <property type="entry name" value="PYP-like sensor domain (PAS domain)"/>
    <property type="match status" value="1"/>
</dbReference>
<dbReference type="CDD" id="cd00082">
    <property type="entry name" value="HisKA"/>
    <property type="match status" value="1"/>
</dbReference>
<dbReference type="Gene3D" id="3.30.565.10">
    <property type="entry name" value="Histidine kinase-like ATPase, C-terminal domain"/>
    <property type="match status" value="1"/>
</dbReference>
<proteinExistence type="predicted"/>
<comment type="catalytic activity">
    <reaction evidence="1">
        <text>ATP + protein L-histidine = ADP + protein N-phospho-L-histidine.</text>
        <dbReference type="EC" id="2.7.13.3"/>
    </reaction>
</comment>
<keyword evidence="3 4" id="KW-0597">Phosphoprotein</keyword>
<dbReference type="InterPro" id="IPR035965">
    <property type="entry name" value="PAS-like_dom_sf"/>
</dbReference>
<dbReference type="PATRIC" id="fig|345309.4.peg.1073"/>
<dbReference type="InterPro" id="IPR011006">
    <property type="entry name" value="CheY-like_superfamily"/>
</dbReference>
<evidence type="ECO:0000256" key="1">
    <source>
        <dbReference type="ARBA" id="ARBA00000085"/>
    </source>
</evidence>
<dbReference type="InterPro" id="IPR004358">
    <property type="entry name" value="Sig_transdc_His_kin-like_C"/>
</dbReference>
<evidence type="ECO:0000256" key="2">
    <source>
        <dbReference type="ARBA" id="ARBA00012438"/>
    </source>
</evidence>
<accession>A0A0F3KUC1</accession>
<dbReference type="EMBL" id="JZRB01000018">
    <property type="protein sequence ID" value="KJV34761.1"/>
    <property type="molecule type" value="Genomic_DNA"/>
</dbReference>
<name>A0A0F3KUC1_9GAMM</name>
<dbReference type="OrthoDB" id="9770473at2"/>
<dbReference type="PROSITE" id="PS50109">
    <property type="entry name" value="HIS_KIN"/>
    <property type="match status" value="1"/>
</dbReference>
<protein>
    <recommendedName>
        <fullName evidence="2">histidine kinase</fullName>
        <ecNumber evidence="2">2.7.13.3</ecNumber>
    </recommendedName>
</protein>
<dbReference type="Pfam" id="PF08447">
    <property type="entry name" value="PAS_3"/>
    <property type="match status" value="1"/>
</dbReference>
<evidence type="ECO:0000256" key="3">
    <source>
        <dbReference type="ARBA" id="ARBA00022553"/>
    </source>
</evidence>
<comment type="caution">
    <text evidence="8">The sequence shown here is derived from an EMBL/GenBank/DDBJ whole genome shotgun (WGS) entry which is preliminary data.</text>
</comment>
<dbReference type="SUPFAM" id="SSF52172">
    <property type="entry name" value="CheY-like"/>
    <property type="match status" value="1"/>
</dbReference>
<gene>
    <name evidence="8" type="ORF">VI08_09230</name>
</gene>
<dbReference type="PANTHER" id="PTHR43065:SF42">
    <property type="entry name" value="TWO-COMPONENT SENSOR PPRA"/>
    <property type="match status" value="1"/>
</dbReference>
<dbReference type="GO" id="GO:0000155">
    <property type="term" value="F:phosphorelay sensor kinase activity"/>
    <property type="evidence" value="ECO:0007669"/>
    <property type="project" value="InterPro"/>
</dbReference>
<feature type="domain" description="Histidine kinase" evidence="5">
    <location>
        <begin position="145"/>
        <end position="364"/>
    </location>
</feature>
<evidence type="ECO:0000313" key="8">
    <source>
        <dbReference type="EMBL" id="KJV34761.1"/>
    </source>
</evidence>
<dbReference type="PRINTS" id="PR00344">
    <property type="entry name" value="BCTRLSENSOR"/>
</dbReference>
<dbReference type="SUPFAM" id="SSF55874">
    <property type="entry name" value="ATPase domain of HSP90 chaperone/DNA topoisomerase II/histidine kinase"/>
    <property type="match status" value="1"/>
</dbReference>
<dbReference type="Pfam" id="PF00072">
    <property type="entry name" value="Response_reg"/>
    <property type="match status" value="1"/>
</dbReference>
<evidence type="ECO:0000313" key="9">
    <source>
        <dbReference type="Proteomes" id="UP000033651"/>
    </source>
</evidence>
<dbReference type="InterPro" id="IPR003661">
    <property type="entry name" value="HisK_dim/P_dom"/>
</dbReference>
<organism evidence="8 9">
    <name type="scientific">Luteibacter yeojuensis</name>
    <dbReference type="NCBI Taxonomy" id="345309"/>
    <lineage>
        <taxon>Bacteria</taxon>
        <taxon>Pseudomonadati</taxon>
        <taxon>Pseudomonadota</taxon>
        <taxon>Gammaproteobacteria</taxon>
        <taxon>Lysobacterales</taxon>
        <taxon>Rhodanobacteraceae</taxon>
        <taxon>Luteibacter</taxon>
    </lineage>
</organism>
<dbReference type="InterPro" id="IPR005467">
    <property type="entry name" value="His_kinase_dom"/>
</dbReference>
<feature type="domain" description="PAC" evidence="7">
    <location>
        <begin position="81"/>
        <end position="132"/>
    </location>
</feature>
<dbReference type="Gene3D" id="3.30.450.20">
    <property type="entry name" value="PAS domain"/>
    <property type="match status" value="1"/>
</dbReference>
<dbReference type="InterPro" id="IPR003594">
    <property type="entry name" value="HATPase_dom"/>
</dbReference>
<dbReference type="Proteomes" id="UP000033651">
    <property type="component" value="Unassembled WGS sequence"/>
</dbReference>
<dbReference type="SMART" id="SM00387">
    <property type="entry name" value="HATPase_c"/>
    <property type="match status" value="1"/>
</dbReference>
<sequence>MTADVPHALLQLALESADLGVWRLDLVNDVELLRSLRHDQMFGYRDLQPRWNLAVALEHIVEDDRPILARAFERARDEGCLACEFRVRWPDGSIHWIAPRGRTEYENGVARYVTGIISDVTARRRADEEDLQHNKLVAMGQLTAGIAHDFNNVLQGMGGAFDLIEQKANLSTVEGIAPIARLGAGLVERASRMTHRLLAFSRRSPLAPGPVNLNGRLPEIAALLRPTASQHVNVSVSVEGDLCALADDAQLETALLNLLVNARDASPRDGYISVSAASVNADGETPPSAHRLLCISVTDRGSGIAPDDLQRVFEPFFTTKSAGTGTGLGLSQVHGFAHQSGGRIEVESALNQGTTVRLYLPECGANENDAVPSTPGPVVPPPGVRILLVDDEPQVLAMLAAALREQGHEVITAIDAVSALRAWRAHAPLALLVTDIGLPGSMDGCELARWCRSEEPELPVILITGYAGETLKGRIPKAAQVLVKPFSTSTLGHAVTKAVGSLPRHLRCLPAASSKRKSL</sequence>
<dbReference type="RefSeq" id="WP_045829286.1">
    <property type="nucleotide sequence ID" value="NZ_JZRB01000018.1"/>
</dbReference>
<dbReference type="InterPro" id="IPR036097">
    <property type="entry name" value="HisK_dim/P_sf"/>
</dbReference>
<evidence type="ECO:0000259" key="6">
    <source>
        <dbReference type="PROSITE" id="PS50110"/>
    </source>
</evidence>
<dbReference type="Gene3D" id="1.10.287.130">
    <property type="match status" value="1"/>
</dbReference>
<dbReference type="Pfam" id="PF02518">
    <property type="entry name" value="HATPase_c"/>
    <property type="match status" value="1"/>
</dbReference>
<dbReference type="InterPro" id="IPR000700">
    <property type="entry name" value="PAS-assoc_C"/>
</dbReference>
<dbReference type="InterPro" id="IPR036890">
    <property type="entry name" value="HATPase_C_sf"/>
</dbReference>
<dbReference type="PROSITE" id="PS50110">
    <property type="entry name" value="RESPONSE_REGULATORY"/>
    <property type="match status" value="1"/>
</dbReference>
<feature type="modified residue" description="4-aspartylphosphate" evidence="4">
    <location>
        <position position="435"/>
    </location>
</feature>
<dbReference type="InterPro" id="IPR013655">
    <property type="entry name" value="PAS_fold_3"/>
</dbReference>
<reference evidence="8 9" key="1">
    <citation type="submission" date="2015-03" db="EMBL/GenBank/DDBJ databases">
        <title>Draft genome sequence of Luteibacter yeojuensis strain SU11.</title>
        <authorList>
            <person name="Sulaiman J."/>
            <person name="Priya K."/>
            <person name="Chan K.-G."/>
        </authorList>
    </citation>
    <scope>NUCLEOTIDE SEQUENCE [LARGE SCALE GENOMIC DNA]</scope>
    <source>
        <strain evidence="8 9">SU11</strain>
    </source>
</reference>
<dbReference type="PANTHER" id="PTHR43065">
    <property type="entry name" value="SENSOR HISTIDINE KINASE"/>
    <property type="match status" value="1"/>
</dbReference>
<dbReference type="EC" id="2.7.13.3" evidence="2"/>